<proteinExistence type="predicted"/>
<accession>A0A386PQT4</accession>
<keyword evidence="2" id="KW-1185">Reference proteome</keyword>
<dbReference type="OrthoDB" id="8246499at2"/>
<gene>
    <name evidence="1" type="ORF">D1B17_06100</name>
</gene>
<keyword evidence="1" id="KW-0067">ATP-binding</keyword>
<dbReference type="AlphaFoldDB" id="A0A386PQT4"/>
<dbReference type="KEGG" id="lzh:D1B17_06100"/>
<evidence type="ECO:0000313" key="2">
    <source>
        <dbReference type="Proteomes" id="UP000267208"/>
    </source>
</evidence>
<dbReference type="RefSeq" id="WP_120142465.1">
    <property type="nucleotide sequence ID" value="NZ_CP031933.2"/>
</dbReference>
<keyword evidence="1" id="KW-0378">Hydrolase</keyword>
<dbReference type="Proteomes" id="UP000267208">
    <property type="component" value="Chromosome"/>
</dbReference>
<organism evidence="1 2">
    <name type="scientific">Companilactobacillus zhachilii</name>
    <dbReference type="NCBI Taxonomy" id="2304606"/>
    <lineage>
        <taxon>Bacteria</taxon>
        <taxon>Bacillati</taxon>
        <taxon>Bacillota</taxon>
        <taxon>Bacilli</taxon>
        <taxon>Lactobacillales</taxon>
        <taxon>Lactobacillaceae</taxon>
        <taxon>Companilactobacillus</taxon>
    </lineage>
</organism>
<dbReference type="GO" id="GO:0004386">
    <property type="term" value="F:helicase activity"/>
    <property type="evidence" value="ECO:0007669"/>
    <property type="project" value="UniProtKB-KW"/>
</dbReference>
<evidence type="ECO:0000313" key="1">
    <source>
        <dbReference type="EMBL" id="AYE38224.1"/>
    </source>
</evidence>
<keyword evidence="1" id="KW-0347">Helicase</keyword>
<protein>
    <submittedName>
        <fullName evidence="1">Helicase</fullName>
    </submittedName>
</protein>
<dbReference type="EMBL" id="CP031933">
    <property type="protein sequence ID" value="AYE38224.1"/>
    <property type="molecule type" value="Genomic_DNA"/>
</dbReference>
<name>A0A386PQT4_9LACO</name>
<reference evidence="2" key="1">
    <citation type="submission" date="2018-08" db="EMBL/GenBank/DDBJ databases">
        <title>Genome of Lactobacillus sp. HBUAS52074.</title>
        <authorList>
            <person name="Guo Z."/>
            <person name="Zhang Z.D."/>
        </authorList>
    </citation>
    <scope>NUCLEOTIDE SEQUENCE [LARGE SCALE GENOMIC DNA]</scope>
    <source>
        <strain evidence="2">HBUAS52074</strain>
    </source>
</reference>
<keyword evidence="1" id="KW-0547">Nucleotide-binding</keyword>
<sequence>MFSLTFNLGGFSLNQLKMQLKQNHIVLNPSAKKLLTDSRLTLSPQKQLITLQVLPVAALHLTIPATLPHIFTAAQEQGFRLCSLEAAIYCRLFWKDQPVSNDSAMHRQKAPDSSVTIASPIISEDVDCPKGFYLRNVNHKLWLRGYICDNEFVWDRTNLFTFQK</sequence>